<dbReference type="GO" id="GO:0004674">
    <property type="term" value="F:protein serine/threonine kinase activity"/>
    <property type="evidence" value="ECO:0007669"/>
    <property type="project" value="UniProtKB-KW"/>
</dbReference>
<name>A0ABR5F143_9ACTN</name>
<reference evidence="8 9" key="1">
    <citation type="submission" date="2014-12" db="EMBL/GenBank/DDBJ databases">
        <title>Frankia sp. BMG5.1 draft genome.</title>
        <authorList>
            <person name="Gtari M."/>
            <person name="Ghodhbane-Gtari F."/>
            <person name="Nouioui I."/>
            <person name="Ktari A."/>
            <person name="Hezbri K."/>
            <person name="Mimouni W."/>
            <person name="Sbissi I."/>
            <person name="Ayari A."/>
            <person name="Yamanaka T."/>
            <person name="Normand P."/>
            <person name="Tisa L.S."/>
            <person name="Boudabous A."/>
        </authorList>
    </citation>
    <scope>NUCLEOTIDE SEQUENCE [LARGE SCALE GENOMIC DNA]</scope>
    <source>
        <strain evidence="8 9">BMG5.1</strain>
    </source>
</reference>
<feature type="domain" description="Protein kinase" evidence="7">
    <location>
        <begin position="148"/>
        <end position="390"/>
    </location>
</feature>
<dbReference type="PROSITE" id="PS50011">
    <property type="entry name" value="PROTEIN_KINASE_DOM"/>
    <property type="match status" value="1"/>
</dbReference>
<evidence type="ECO:0000313" key="8">
    <source>
        <dbReference type="EMBL" id="KLL10436.1"/>
    </source>
</evidence>
<dbReference type="InterPro" id="IPR011009">
    <property type="entry name" value="Kinase-like_dom_sf"/>
</dbReference>
<evidence type="ECO:0000256" key="6">
    <source>
        <dbReference type="PROSITE-ProRule" id="PRU10141"/>
    </source>
</evidence>
<comment type="caution">
    <text evidence="8">The sequence shown here is derived from an EMBL/GenBank/DDBJ whole genome shotgun (WGS) entry which is preliminary data.</text>
</comment>
<dbReference type="InterPro" id="IPR017441">
    <property type="entry name" value="Protein_kinase_ATP_BS"/>
</dbReference>
<dbReference type="SUPFAM" id="SSF56112">
    <property type="entry name" value="Protein kinase-like (PK-like)"/>
    <property type="match status" value="1"/>
</dbReference>
<dbReference type="Gene3D" id="1.10.510.10">
    <property type="entry name" value="Transferase(Phosphotransferase) domain 1"/>
    <property type="match status" value="1"/>
</dbReference>
<dbReference type="InterPro" id="IPR008266">
    <property type="entry name" value="Tyr_kinase_AS"/>
</dbReference>
<keyword evidence="4 8" id="KW-0418">Kinase</keyword>
<evidence type="ECO:0000256" key="5">
    <source>
        <dbReference type="ARBA" id="ARBA00022840"/>
    </source>
</evidence>
<evidence type="ECO:0000256" key="4">
    <source>
        <dbReference type="ARBA" id="ARBA00022777"/>
    </source>
</evidence>
<evidence type="ECO:0000259" key="7">
    <source>
        <dbReference type="PROSITE" id="PS50011"/>
    </source>
</evidence>
<evidence type="ECO:0000313" key="9">
    <source>
        <dbReference type="Proteomes" id="UP000035425"/>
    </source>
</evidence>
<gene>
    <name evidence="8" type="ORF">FrCorBMG51_18260</name>
</gene>
<feature type="binding site" evidence="6">
    <location>
        <position position="181"/>
    </location>
    <ligand>
        <name>ATP</name>
        <dbReference type="ChEBI" id="CHEBI:30616"/>
    </ligand>
</feature>
<dbReference type="EMBL" id="JWIO01000033">
    <property type="protein sequence ID" value="KLL10436.1"/>
    <property type="molecule type" value="Genomic_DNA"/>
</dbReference>
<evidence type="ECO:0000256" key="1">
    <source>
        <dbReference type="ARBA" id="ARBA00022527"/>
    </source>
</evidence>
<dbReference type="InterPro" id="IPR000719">
    <property type="entry name" value="Prot_kinase_dom"/>
</dbReference>
<accession>A0ABR5F143</accession>
<dbReference type="CDD" id="cd00180">
    <property type="entry name" value="PKc"/>
    <property type="match status" value="1"/>
</dbReference>
<dbReference type="PANTHER" id="PTHR11584:SF369">
    <property type="entry name" value="MITOGEN-ACTIVATED PROTEIN KINASE KINASE KINASE 19-RELATED"/>
    <property type="match status" value="1"/>
</dbReference>
<dbReference type="PANTHER" id="PTHR11584">
    <property type="entry name" value="SERINE/THREONINE PROTEIN KINASE"/>
    <property type="match status" value="1"/>
</dbReference>
<keyword evidence="9" id="KW-1185">Reference proteome</keyword>
<evidence type="ECO:0000256" key="3">
    <source>
        <dbReference type="ARBA" id="ARBA00022741"/>
    </source>
</evidence>
<keyword evidence="1 8" id="KW-0723">Serine/threonine-protein kinase</keyword>
<dbReference type="Pfam" id="PF00069">
    <property type="entry name" value="Pkinase"/>
    <property type="match status" value="1"/>
</dbReference>
<keyword evidence="2" id="KW-0808">Transferase</keyword>
<keyword evidence="5 6" id="KW-0067">ATP-binding</keyword>
<dbReference type="RefSeq" id="WP_047224271.1">
    <property type="nucleotide sequence ID" value="NZ_JWIO01000033.1"/>
</dbReference>
<sequence>MADPVELMLADLTGRYAGTPAPEAFTRLYADDARFGHVFASLHQRLNEHFSSINDRAKSTRHYWAESSRQMLALIEELDDALGCLKTAGFEVVFADGYRTAIDRCTPWLSPSGGSAVPEDFEQIRLIKFEPVFARPETTARLKARRATPPLKMVGEGSYAIVYSFTDPDYGIRFAVKRAKKDLDERDLHRFKWEFEVLKGLKHPYIVEVYRYDEDRNEYMMEYCDETLRSYIARRNGELRPDARKRIALQFLYGINYIHYKNLLHRDVSLQNVMLKVYGDGAVLVKLSDFGLVKDHASDFTRTSTQMRGTIRDPSLSSFKDYGVPNEVYSLGFVLSYIFTGREALKTTNDEVGRIVQKCAANDTSQRYQRVAELITDVERLVVPATGSPA</sequence>
<dbReference type="PROSITE" id="PS00109">
    <property type="entry name" value="PROTEIN_KINASE_TYR"/>
    <property type="match status" value="1"/>
</dbReference>
<evidence type="ECO:0000256" key="2">
    <source>
        <dbReference type="ARBA" id="ARBA00022679"/>
    </source>
</evidence>
<proteinExistence type="predicted"/>
<keyword evidence="3 6" id="KW-0547">Nucleotide-binding</keyword>
<dbReference type="Proteomes" id="UP000035425">
    <property type="component" value="Unassembled WGS sequence"/>
</dbReference>
<protein>
    <submittedName>
        <fullName evidence="8">Serine/threonine protein kinase</fullName>
    </submittedName>
</protein>
<dbReference type="PROSITE" id="PS00107">
    <property type="entry name" value="PROTEIN_KINASE_ATP"/>
    <property type="match status" value="1"/>
</dbReference>
<organism evidence="8 9">
    <name type="scientific">Protofrankia coriariae</name>
    <dbReference type="NCBI Taxonomy" id="1562887"/>
    <lineage>
        <taxon>Bacteria</taxon>
        <taxon>Bacillati</taxon>
        <taxon>Actinomycetota</taxon>
        <taxon>Actinomycetes</taxon>
        <taxon>Frankiales</taxon>
        <taxon>Frankiaceae</taxon>
        <taxon>Protofrankia</taxon>
    </lineage>
</organism>